<dbReference type="AlphaFoldDB" id="A0A6N2R292"/>
<dbReference type="GO" id="GO:0006531">
    <property type="term" value="P:aspartate metabolic process"/>
    <property type="evidence" value="ECO:0007669"/>
    <property type="project" value="TreeGrafter"/>
</dbReference>
<dbReference type="GO" id="GO:0006099">
    <property type="term" value="P:tricarboxylic acid cycle"/>
    <property type="evidence" value="ECO:0007669"/>
    <property type="project" value="InterPro"/>
</dbReference>
<dbReference type="EMBL" id="CACRSP010000002">
    <property type="protein sequence ID" value="VYS74180.1"/>
    <property type="molecule type" value="Genomic_DNA"/>
</dbReference>
<dbReference type="FunFam" id="1.10.275.10:FF:000001">
    <property type="entry name" value="Fumarate hydratase, mitochondrial"/>
    <property type="match status" value="1"/>
</dbReference>
<dbReference type="InterPro" id="IPR051546">
    <property type="entry name" value="Aspartate_Ammonia-Lyase"/>
</dbReference>
<feature type="domain" description="Fumarase C C-terminal" evidence="3">
    <location>
        <begin position="426"/>
        <end position="479"/>
    </location>
</feature>
<evidence type="ECO:0000259" key="2">
    <source>
        <dbReference type="Pfam" id="PF00206"/>
    </source>
</evidence>
<reference evidence="4 6" key="1">
    <citation type="journal article" date="2019" name="Nat. Med.">
        <title>A library of human gut bacterial isolates paired with longitudinal multiomics data enables mechanistic microbiome research.</title>
        <authorList>
            <person name="Poyet M."/>
            <person name="Groussin M."/>
            <person name="Gibbons S.M."/>
            <person name="Avila-Pacheco J."/>
            <person name="Jiang X."/>
            <person name="Kearney S.M."/>
            <person name="Perrotta A.R."/>
            <person name="Berdy B."/>
            <person name="Zhao S."/>
            <person name="Lieberman T.D."/>
            <person name="Swanson P.K."/>
            <person name="Smith M."/>
            <person name="Roesemann S."/>
            <person name="Alexander J.E."/>
            <person name="Rich S.A."/>
            <person name="Livny J."/>
            <person name="Vlamakis H."/>
            <person name="Clish C."/>
            <person name="Bullock K."/>
            <person name="Deik A."/>
            <person name="Scott J."/>
            <person name="Pierce K.A."/>
            <person name="Xavier R.J."/>
            <person name="Alm E.J."/>
        </authorList>
    </citation>
    <scope>NUCLEOTIDE SEQUENCE [LARGE SCALE GENOMIC DNA]</scope>
    <source>
        <strain evidence="4 6">BIOML-A2</strain>
    </source>
</reference>
<dbReference type="CDD" id="cd01357">
    <property type="entry name" value="Aspartase"/>
    <property type="match status" value="1"/>
</dbReference>
<dbReference type="EMBL" id="WDPD01000016">
    <property type="protein sequence ID" value="KAB7459158.1"/>
    <property type="molecule type" value="Genomic_DNA"/>
</dbReference>
<dbReference type="InterPro" id="IPR008948">
    <property type="entry name" value="L-Aspartase-like"/>
</dbReference>
<keyword evidence="1 5" id="KW-0456">Lyase</keyword>
<dbReference type="Proteomes" id="UP000429211">
    <property type="component" value="Unassembled WGS sequence"/>
</dbReference>
<dbReference type="InterPro" id="IPR024083">
    <property type="entry name" value="Fumarase/histidase_N"/>
</dbReference>
<reference evidence="5" key="2">
    <citation type="submission" date="2019-11" db="EMBL/GenBank/DDBJ databases">
        <authorList>
            <person name="Feng L."/>
        </authorList>
    </citation>
    <scope>NUCLEOTIDE SEQUENCE</scope>
    <source>
        <strain evidence="5">BdentiumLFYP24</strain>
    </source>
</reference>
<dbReference type="InterPro" id="IPR018951">
    <property type="entry name" value="Fumarase_C_C"/>
</dbReference>
<dbReference type="Gene3D" id="1.20.200.10">
    <property type="entry name" value="Fumarase/aspartase (Central domain)"/>
    <property type="match status" value="1"/>
</dbReference>
<dbReference type="Pfam" id="PF10415">
    <property type="entry name" value="FumaraseC_C"/>
    <property type="match status" value="1"/>
</dbReference>
<evidence type="ECO:0000313" key="6">
    <source>
        <dbReference type="Proteomes" id="UP000429211"/>
    </source>
</evidence>
<dbReference type="FunFam" id="1.20.200.10:FF:000001">
    <property type="entry name" value="Fumarate hydratase, mitochondrial"/>
    <property type="match status" value="1"/>
</dbReference>
<dbReference type="Gene3D" id="1.10.275.10">
    <property type="entry name" value="Fumarase/aspartase (N-terminal domain)"/>
    <property type="match status" value="1"/>
</dbReference>
<protein>
    <submittedName>
        <fullName evidence="5">Aspartate ammonia-lyase</fullName>
        <ecNumber evidence="5">4.3.1.1</ecNumber>
    </submittedName>
</protein>
<sequence length="494" mass="53028">MALTLHTPQRPIAPTRKAHQTRIEHDCIGSAEIPAEAYWGIHTLRAIDNFPVSGITVSDHPELIRAYAQVKQACARANGELSNINAYQAALIDRACEDVASGELNDQFPIDVLQGGAGTSTNMNVNEVIANRALELGHHARGEYDIIHPNDTVNKSQSTNDTYPAACRLALIGASGMLVDRTSQLVDAFRALSERTMPIVKIGRTQLQDAVPMTFGQEFGGFASQLDADARLLSSQQTPLAVVNLGGTAIGTGICADARFRERAIRHLAALTDLPIRAADDSVGATSDVGDFVTLSGAIKRTALHLGKIANDLRLLASGPRAGFEEIHLPARQAGSSIMPGKVNPVIPECVNQCVFMIMGMDATISCAAEAGQLQLNAFEPVMLHALLTGMHTLANAMDTLREHCVSGITVNEQAGMDEVMRSSSLATALIGYIGYERAMTIAQEALVRNTTVREIAQKEKVLSPELLDSILDPHNLTHMHRMPTGAMHGCLKK</sequence>
<dbReference type="EC" id="4.3.1.1" evidence="5"/>
<dbReference type="PANTHER" id="PTHR42696:SF2">
    <property type="entry name" value="ASPARTATE AMMONIA-LYASE"/>
    <property type="match status" value="1"/>
</dbReference>
<dbReference type="InterPro" id="IPR000362">
    <property type="entry name" value="Fumarate_lyase_fam"/>
</dbReference>
<dbReference type="Pfam" id="PF00206">
    <property type="entry name" value="Lyase_1"/>
    <property type="match status" value="1"/>
</dbReference>
<organism evidence="5">
    <name type="scientific">Bifidobacterium dentium</name>
    <dbReference type="NCBI Taxonomy" id="1689"/>
    <lineage>
        <taxon>Bacteria</taxon>
        <taxon>Bacillati</taxon>
        <taxon>Actinomycetota</taxon>
        <taxon>Actinomycetes</taxon>
        <taxon>Bifidobacteriales</taxon>
        <taxon>Bifidobacteriaceae</taxon>
        <taxon>Bifidobacterium</taxon>
    </lineage>
</organism>
<name>A0A6N2R292_9BIFI</name>
<dbReference type="PANTHER" id="PTHR42696">
    <property type="entry name" value="ASPARTATE AMMONIA-LYASE"/>
    <property type="match status" value="1"/>
</dbReference>
<evidence type="ECO:0000259" key="3">
    <source>
        <dbReference type="Pfam" id="PF10415"/>
    </source>
</evidence>
<dbReference type="SUPFAM" id="SSF48557">
    <property type="entry name" value="L-aspartase-like"/>
    <property type="match status" value="1"/>
</dbReference>
<feature type="domain" description="Fumarate lyase N-terminal" evidence="2">
    <location>
        <begin position="30"/>
        <end position="360"/>
    </location>
</feature>
<dbReference type="PRINTS" id="PR00149">
    <property type="entry name" value="FUMRATELYASE"/>
</dbReference>
<evidence type="ECO:0000313" key="4">
    <source>
        <dbReference type="EMBL" id="KAB7459158.1"/>
    </source>
</evidence>
<dbReference type="Gene3D" id="1.10.40.30">
    <property type="entry name" value="Fumarase/aspartase (C-terminal domain)"/>
    <property type="match status" value="1"/>
</dbReference>
<accession>A0A6N2R292</accession>
<evidence type="ECO:0000256" key="1">
    <source>
        <dbReference type="ARBA" id="ARBA00023239"/>
    </source>
</evidence>
<dbReference type="RefSeq" id="WP_034519303.1">
    <property type="nucleotide sequence ID" value="NZ_CACRSP010000002.1"/>
</dbReference>
<dbReference type="NCBIfam" id="NF008909">
    <property type="entry name" value="PRK12273.1"/>
    <property type="match status" value="1"/>
</dbReference>
<dbReference type="GO" id="GO:0008797">
    <property type="term" value="F:aspartate ammonia-lyase activity"/>
    <property type="evidence" value="ECO:0007669"/>
    <property type="project" value="UniProtKB-EC"/>
</dbReference>
<dbReference type="InterPro" id="IPR020557">
    <property type="entry name" value="Fumarate_lyase_CS"/>
</dbReference>
<gene>
    <name evidence="5" type="primary">aspA</name>
    <name evidence="5" type="ORF">BDLFYP24_00701</name>
    <name evidence="4" type="ORF">GBB04_10325</name>
</gene>
<proteinExistence type="predicted"/>
<dbReference type="PROSITE" id="PS00163">
    <property type="entry name" value="FUMARATE_LYASES"/>
    <property type="match status" value="1"/>
</dbReference>
<dbReference type="InterPro" id="IPR022761">
    <property type="entry name" value="Fumarate_lyase_N"/>
</dbReference>
<dbReference type="GO" id="GO:0005829">
    <property type="term" value="C:cytosol"/>
    <property type="evidence" value="ECO:0007669"/>
    <property type="project" value="TreeGrafter"/>
</dbReference>
<evidence type="ECO:0000313" key="5">
    <source>
        <dbReference type="EMBL" id="VYS74180.1"/>
    </source>
</evidence>